<dbReference type="EMBL" id="MU151274">
    <property type="protein sequence ID" value="KAF9445910.1"/>
    <property type="molecule type" value="Genomic_DNA"/>
</dbReference>
<feature type="compositionally biased region" description="Low complexity" evidence="1">
    <location>
        <begin position="270"/>
        <end position="294"/>
    </location>
</feature>
<proteinExistence type="predicted"/>
<sequence length="427" mass="46220">MAPKGHRTGSTAQLRTHSRSSSTSRVGTNLQLTQKEPSNTKGPEKSKKNPHVHEGERPGLPRANSGQRVPAAAQVKKAESATNATQRKANAAKENAGFTLSQAAGDEDDEDEWVSSSGAQTPNQNDSDSDTASEGGSIPQELLSQLQRAQLEQEQNQAVRTQAPVPRIETARQSDFSAAIANVEVPGRNSDLAQHEYDQTQLPPDHADIPSTSHTRTESRQSHQPKRQSITRPPSTHSISSRLEGMRPHPLIRGHSQGHLNFVPKPTPLTPLTVISDQPSSAPDSSISTSPVSVRTTATSPGGYYVPEFPQERRTSISSVRSVATLPVQSAIGAPRPYDRTRTLSTMSMTGSTTALSSLTHLPSVTRPPSPQQISFFPPVNPHVNIEAIHPLLPGPYLNNHLTVLARRIPLRESYDRVIQAKIVNGR</sequence>
<feature type="compositionally biased region" description="Polar residues" evidence="1">
    <location>
        <begin position="142"/>
        <end position="160"/>
    </location>
</feature>
<dbReference type="AlphaFoldDB" id="A0A9P5XA68"/>
<evidence type="ECO:0000313" key="3">
    <source>
        <dbReference type="Proteomes" id="UP000807342"/>
    </source>
</evidence>
<name>A0A9P5XA68_9AGAR</name>
<feature type="compositionally biased region" description="Polar residues" evidence="1">
    <location>
        <begin position="114"/>
        <end position="134"/>
    </location>
</feature>
<protein>
    <submittedName>
        <fullName evidence="2">Uncharacterized protein</fullName>
    </submittedName>
</protein>
<keyword evidence="3" id="KW-1185">Reference proteome</keyword>
<evidence type="ECO:0000313" key="2">
    <source>
        <dbReference type="EMBL" id="KAF9445910.1"/>
    </source>
</evidence>
<feature type="region of interest" description="Disordered" evidence="1">
    <location>
        <begin position="200"/>
        <end position="308"/>
    </location>
</feature>
<feature type="compositionally biased region" description="Polar residues" evidence="1">
    <location>
        <begin position="26"/>
        <end position="41"/>
    </location>
</feature>
<evidence type="ECO:0000256" key="1">
    <source>
        <dbReference type="SAM" id="MobiDB-lite"/>
    </source>
</evidence>
<reference evidence="2" key="1">
    <citation type="submission" date="2020-11" db="EMBL/GenBank/DDBJ databases">
        <authorList>
            <consortium name="DOE Joint Genome Institute"/>
            <person name="Ahrendt S."/>
            <person name="Riley R."/>
            <person name="Andreopoulos W."/>
            <person name="Labutti K."/>
            <person name="Pangilinan J."/>
            <person name="Ruiz-Duenas F.J."/>
            <person name="Barrasa J.M."/>
            <person name="Sanchez-Garcia M."/>
            <person name="Camarero S."/>
            <person name="Miyauchi S."/>
            <person name="Serrano A."/>
            <person name="Linde D."/>
            <person name="Babiker R."/>
            <person name="Drula E."/>
            <person name="Ayuso-Fernandez I."/>
            <person name="Pacheco R."/>
            <person name="Padilla G."/>
            <person name="Ferreira P."/>
            <person name="Barriuso J."/>
            <person name="Kellner H."/>
            <person name="Castanera R."/>
            <person name="Alfaro M."/>
            <person name="Ramirez L."/>
            <person name="Pisabarro A.G."/>
            <person name="Kuo A."/>
            <person name="Tritt A."/>
            <person name="Lipzen A."/>
            <person name="He G."/>
            <person name="Yan M."/>
            <person name="Ng V."/>
            <person name="Cullen D."/>
            <person name="Martin F."/>
            <person name="Rosso M.-N."/>
            <person name="Henrissat B."/>
            <person name="Hibbett D."/>
            <person name="Martinez A.T."/>
            <person name="Grigoriev I.V."/>
        </authorList>
    </citation>
    <scope>NUCLEOTIDE SEQUENCE</scope>
    <source>
        <strain evidence="2">MF-IS2</strain>
    </source>
</reference>
<dbReference type="OrthoDB" id="3219024at2759"/>
<feature type="compositionally biased region" description="Polar residues" evidence="1">
    <location>
        <begin position="227"/>
        <end position="241"/>
    </location>
</feature>
<feature type="compositionally biased region" description="Basic and acidic residues" evidence="1">
    <location>
        <begin position="42"/>
        <end position="59"/>
    </location>
</feature>
<dbReference type="Proteomes" id="UP000807342">
    <property type="component" value="Unassembled WGS sequence"/>
</dbReference>
<gene>
    <name evidence="2" type="ORF">P691DRAFT_674663</name>
</gene>
<feature type="region of interest" description="Disordered" evidence="1">
    <location>
        <begin position="1"/>
        <end position="173"/>
    </location>
</feature>
<comment type="caution">
    <text evidence="2">The sequence shown here is derived from an EMBL/GenBank/DDBJ whole genome shotgun (WGS) entry which is preliminary data.</text>
</comment>
<organism evidence="2 3">
    <name type="scientific">Macrolepiota fuliginosa MF-IS2</name>
    <dbReference type="NCBI Taxonomy" id="1400762"/>
    <lineage>
        <taxon>Eukaryota</taxon>
        <taxon>Fungi</taxon>
        <taxon>Dikarya</taxon>
        <taxon>Basidiomycota</taxon>
        <taxon>Agaricomycotina</taxon>
        <taxon>Agaricomycetes</taxon>
        <taxon>Agaricomycetidae</taxon>
        <taxon>Agaricales</taxon>
        <taxon>Agaricineae</taxon>
        <taxon>Agaricaceae</taxon>
        <taxon>Macrolepiota</taxon>
    </lineage>
</organism>
<accession>A0A9P5XA68</accession>